<reference evidence="1 2" key="1">
    <citation type="submission" date="2016-01" db="EMBL/GenBank/DDBJ databases">
        <authorList>
            <person name="Brown R."/>
        </authorList>
    </citation>
    <scope>NUCLEOTIDE SEQUENCE [LARGE SCALE GENOMIC DNA]</scope>
    <source>
        <strain evidence="1">Sporomusa sphaeroides DSM 2875</strain>
    </source>
</reference>
<dbReference type="RefSeq" id="WP_075756216.1">
    <property type="nucleotide sequence ID" value="NZ_CP146991.1"/>
</dbReference>
<name>A0ABP2CAM5_9FIRM</name>
<organism evidence="1 2">
    <name type="scientific">Sporomusa sphaeroides DSM 2875</name>
    <dbReference type="NCBI Taxonomy" id="1337886"/>
    <lineage>
        <taxon>Bacteria</taxon>
        <taxon>Bacillati</taxon>
        <taxon>Bacillota</taxon>
        <taxon>Negativicutes</taxon>
        <taxon>Selenomonadales</taxon>
        <taxon>Sporomusaceae</taxon>
        <taxon>Sporomusa</taxon>
    </lineage>
</organism>
<accession>A0ABP2CAM5</accession>
<gene>
    <name evidence="1" type="ORF">SSPH_01857</name>
</gene>
<proteinExistence type="predicted"/>
<comment type="caution">
    <text evidence="1">The sequence shown here is derived from an EMBL/GenBank/DDBJ whole genome shotgun (WGS) entry which is preliminary data.</text>
</comment>
<dbReference type="EMBL" id="FCOW01000008">
    <property type="protein sequence ID" value="CVK19208.1"/>
    <property type="molecule type" value="Genomic_DNA"/>
</dbReference>
<protein>
    <submittedName>
        <fullName evidence="1">Uncharacterized protein</fullName>
    </submittedName>
</protein>
<evidence type="ECO:0000313" key="2">
    <source>
        <dbReference type="Proteomes" id="UP000245702"/>
    </source>
</evidence>
<keyword evidence="2" id="KW-1185">Reference proteome</keyword>
<evidence type="ECO:0000313" key="1">
    <source>
        <dbReference type="EMBL" id="CVK19208.1"/>
    </source>
</evidence>
<sequence length="60" mass="6807">MVTFVINRKTGEEKVIDGGDSPNDNPWEALAHCLAQMVIEHGLLNKYQQQNAEPEQEKQL</sequence>
<dbReference type="Proteomes" id="UP000245702">
    <property type="component" value="Unassembled WGS sequence"/>
</dbReference>